<comment type="caution">
    <text evidence="5">The sequence shown here is derived from an EMBL/GenBank/DDBJ whole genome shotgun (WGS) entry which is preliminary data.</text>
</comment>
<sequence>MRHSRYDVVIAGAGHNGLVAAAYLARAGRRVLLLERRPCTGGLAVSTQAFPGVGARVSRYSYLVSLLPTKIITDLGLTLDLRRRRYASYTPVGDGGLLVDNADDHRTAASFTAVTGGATDHEAWRRFYAATAHLAERLAPTLLEPLRDRTTVREHVVADESLWRDTFERPIGEVVDETFTDDTVRGVVLTDALIGTFADPSTDLLANRCFLYHVIGNGTGDWNVPVGGMGAVTTALTTAATKAGAEIHTNTEVLAVDPVTGEVCFRSPEGAEHTVTAGHILANTPPTTLSRLLGEDPEHTPEGAQLKINMVLSRLPRLKDPGVTPAEAFSGTFHINESRDQLARAYTEAAAGEIPTLPPAEVYCHSLTDPSILTPGLAATGAHTLTLFGLHMPSRLFRADPDKSRAEALAATLASVNTVLAEPLEDCLLRTPSGTLCLEAKTPADLESEAALPGGHIFHRDLTWPYAETPEENGRWGVETHHDRVLLCGAAARRGGGVSGIPGHNAAMAVLGG</sequence>
<dbReference type="GO" id="GO:0016491">
    <property type="term" value="F:oxidoreductase activity"/>
    <property type="evidence" value="ECO:0007669"/>
    <property type="project" value="InterPro"/>
</dbReference>
<dbReference type="Gene3D" id="3.50.50.60">
    <property type="entry name" value="FAD/NAD(P)-binding domain"/>
    <property type="match status" value="2"/>
</dbReference>
<evidence type="ECO:0000256" key="1">
    <source>
        <dbReference type="ARBA" id="ARBA00037217"/>
    </source>
</evidence>
<evidence type="ECO:0000256" key="3">
    <source>
        <dbReference type="ARBA" id="ARBA00040298"/>
    </source>
</evidence>
<dbReference type="InterPro" id="IPR002937">
    <property type="entry name" value="Amino_oxidase"/>
</dbReference>
<dbReference type="PANTHER" id="PTHR10668:SF103">
    <property type="entry name" value="PYRIDINE NUCLEOTIDE-DISULFIDE OXIDOREDUCTASE DOMAIN-CONTAINING PROTEIN 2"/>
    <property type="match status" value="1"/>
</dbReference>
<comment type="function">
    <text evidence="1">Probable oxidoreductase that may play a role as regulator of mitochondrial function.</text>
</comment>
<comment type="subunit">
    <text evidence="2">Interacts with COX5B; this interaction may contribute to localize PYROXD2 to the inner face of the inner mitochondrial membrane.</text>
</comment>
<feature type="domain" description="Amine oxidase" evidence="4">
    <location>
        <begin position="17"/>
        <end position="311"/>
    </location>
</feature>
<name>A0A7X0IG15_9ACTN</name>
<dbReference type="SUPFAM" id="SSF51905">
    <property type="entry name" value="FAD/NAD(P)-binding domain"/>
    <property type="match status" value="1"/>
</dbReference>
<protein>
    <recommendedName>
        <fullName evidence="3">Pyridine nucleotide-disulfide oxidoreductase domain-containing protein 2</fullName>
    </recommendedName>
</protein>
<dbReference type="EMBL" id="JACHIU010000001">
    <property type="protein sequence ID" value="MBB6473022.1"/>
    <property type="molecule type" value="Genomic_DNA"/>
</dbReference>
<evidence type="ECO:0000313" key="5">
    <source>
        <dbReference type="EMBL" id="MBB6473022.1"/>
    </source>
</evidence>
<dbReference type="Pfam" id="PF01593">
    <property type="entry name" value="Amino_oxidase"/>
    <property type="match status" value="1"/>
</dbReference>
<dbReference type="GO" id="GO:0005829">
    <property type="term" value="C:cytosol"/>
    <property type="evidence" value="ECO:0007669"/>
    <property type="project" value="TreeGrafter"/>
</dbReference>
<evidence type="ECO:0000256" key="2">
    <source>
        <dbReference type="ARBA" id="ARBA00038825"/>
    </source>
</evidence>
<dbReference type="AlphaFoldDB" id="A0A7X0IG15"/>
<organism evidence="5 6">
    <name type="scientific">Sphaerisporangium rubeum</name>
    <dbReference type="NCBI Taxonomy" id="321317"/>
    <lineage>
        <taxon>Bacteria</taxon>
        <taxon>Bacillati</taxon>
        <taxon>Actinomycetota</taxon>
        <taxon>Actinomycetes</taxon>
        <taxon>Streptosporangiales</taxon>
        <taxon>Streptosporangiaceae</taxon>
        <taxon>Sphaerisporangium</taxon>
    </lineage>
</organism>
<reference evidence="5 6" key="1">
    <citation type="submission" date="2020-08" db="EMBL/GenBank/DDBJ databases">
        <title>Sequencing the genomes of 1000 actinobacteria strains.</title>
        <authorList>
            <person name="Klenk H.-P."/>
        </authorList>
    </citation>
    <scope>NUCLEOTIDE SEQUENCE [LARGE SCALE GENOMIC DNA]</scope>
    <source>
        <strain evidence="5 6">DSM 44936</strain>
    </source>
</reference>
<dbReference type="Proteomes" id="UP000555564">
    <property type="component" value="Unassembled WGS sequence"/>
</dbReference>
<evidence type="ECO:0000313" key="6">
    <source>
        <dbReference type="Proteomes" id="UP000555564"/>
    </source>
</evidence>
<evidence type="ECO:0000259" key="4">
    <source>
        <dbReference type="Pfam" id="PF01593"/>
    </source>
</evidence>
<dbReference type="InterPro" id="IPR036188">
    <property type="entry name" value="FAD/NAD-bd_sf"/>
</dbReference>
<dbReference type="PANTHER" id="PTHR10668">
    <property type="entry name" value="PHYTOENE DEHYDROGENASE"/>
    <property type="match status" value="1"/>
</dbReference>
<accession>A0A7X0IG15</accession>
<gene>
    <name evidence="5" type="ORF">BJ992_002453</name>
</gene>
<keyword evidence="6" id="KW-1185">Reference proteome</keyword>
<proteinExistence type="predicted"/>
<dbReference type="RefSeq" id="WP_184980499.1">
    <property type="nucleotide sequence ID" value="NZ_BAAALO010000016.1"/>
</dbReference>